<comment type="caution">
    <text evidence="1">The sequence shown here is derived from an EMBL/GenBank/DDBJ whole genome shotgun (WGS) entry which is preliminary data.</text>
</comment>
<keyword evidence="2" id="KW-1185">Reference proteome</keyword>
<reference evidence="1" key="1">
    <citation type="submission" date="2024-12" db="EMBL/GenBank/DDBJ databases">
        <title>Comparative genomics and development of molecular markers within Purpureocillium lilacinum and among Purpureocillium species.</title>
        <authorList>
            <person name="Yeh Z.-Y."/>
            <person name="Ni N.-T."/>
            <person name="Lo P.-H."/>
            <person name="Mushyakhwo K."/>
            <person name="Lin C.-F."/>
            <person name="Nai Y.-S."/>
        </authorList>
    </citation>
    <scope>NUCLEOTIDE SEQUENCE</scope>
    <source>
        <strain evidence="1">NCHU-NPUST-175</strain>
    </source>
</reference>
<accession>A0ACC4DZ85</accession>
<dbReference type="EMBL" id="JBGNUJ010000003">
    <property type="protein sequence ID" value="KAL3961681.1"/>
    <property type="molecule type" value="Genomic_DNA"/>
</dbReference>
<gene>
    <name evidence="1" type="ORF">ACCO45_003204</name>
</gene>
<evidence type="ECO:0000313" key="1">
    <source>
        <dbReference type="EMBL" id="KAL3961681.1"/>
    </source>
</evidence>
<protein>
    <submittedName>
        <fullName evidence="1">Uncharacterized protein</fullName>
    </submittedName>
</protein>
<dbReference type="Proteomes" id="UP001638806">
    <property type="component" value="Unassembled WGS sequence"/>
</dbReference>
<sequence length="360" mass="37930">MGGGARARRAAGQDVMMAGVLMTDAPLIRPSSHIVVADLGVQAVASLTECSALGRSLFRTPHRAFGTRVSLPFLWRAFDSERCQAVHATKAAQRWPAPTDDPSFAGSQTVSGDRPGRVTNALALWLLPGQRPSALRQGGGQAGGMTPQAALVTGRPAAPSASSGFDWRQQWVAAVVEREPEGGEPQQSPSVWRGRRWGNGAGRGWSPQGTDGQGQLGRRFLLRAPGSLTVDTHEQPRKPATLAIPRSPLTYLYSVLVMTMCRPFPPSRSACSTAGSAACPDALPVSASRILARPPLRLVWVLSSVCPSLTGAKQPNPCRSPRARCGLAAVSPAREALTTPAALVSLDEPPLAWPDARPGA</sequence>
<name>A0ACC4DZ85_PURLI</name>
<proteinExistence type="predicted"/>
<evidence type="ECO:0000313" key="2">
    <source>
        <dbReference type="Proteomes" id="UP001638806"/>
    </source>
</evidence>
<organism evidence="1 2">
    <name type="scientific">Purpureocillium lilacinum</name>
    <name type="common">Paecilomyces lilacinus</name>
    <dbReference type="NCBI Taxonomy" id="33203"/>
    <lineage>
        <taxon>Eukaryota</taxon>
        <taxon>Fungi</taxon>
        <taxon>Dikarya</taxon>
        <taxon>Ascomycota</taxon>
        <taxon>Pezizomycotina</taxon>
        <taxon>Sordariomycetes</taxon>
        <taxon>Hypocreomycetidae</taxon>
        <taxon>Hypocreales</taxon>
        <taxon>Ophiocordycipitaceae</taxon>
        <taxon>Purpureocillium</taxon>
    </lineage>
</organism>